<feature type="compositionally biased region" description="Basic and acidic residues" evidence="1">
    <location>
        <begin position="495"/>
        <end position="510"/>
    </location>
</feature>
<protein>
    <submittedName>
        <fullName evidence="2">Uncharacterized protein</fullName>
    </submittedName>
</protein>
<dbReference type="AlphaFoldDB" id="A2GL12"/>
<feature type="compositionally biased region" description="Basic and acidic residues" evidence="1">
    <location>
        <begin position="465"/>
        <end position="486"/>
    </location>
</feature>
<evidence type="ECO:0000256" key="1">
    <source>
        <dbReference type="SAM" id="MobiDB-lite"/>
    </source>
</evidence>
<proteinExistence type="predicted"/>
<dbReference type="InParanoid" id="A2GL12"/>
<reference evidence="2" key="1">
    <citation type="submission" date="2006-10" db="EMBL/GenBank/DDBJ databases">
        <authorList>
            <person name="Amadeo P."/>
            <person name="Zhao Q."/>
            <person name="Wortman J."/>
            <person name="Fraser-Liggett C."/>
            <person name="Carlton J."/>
        </authorList>
    </citation>
    <scope>NUCLEOTIDE SEQUENCE</scope>
    <source>
        <strain evidence="2">G3</strain>
    </source>
</reference>
<dbReference type="Proteomes" id="UP000001542">
    <property type="component" value="Unassembled WGS sequence"/>
</dbReference>
<evidence type="ECO:0000313" key="2">
    <source>
        <dbReference type="EMBL" id="EAX82155.1"/>
    </source>
</evidence>
<evidence type="ECO:0000313" key="3">
    <source>
        <dbReference type="Proteomes" id="UP000001542"/>
    </source>
</evidence>
<gene>
    <name evidence="2" type="ORF">TVAG_567900</name>
</gene>
<keyword evidence="3" id="KW-1185">Reference proteome</keyword>
<feature type="region of interest" description="Disordered" evidence="1">
    <location>
        <begin position="585"/>
        <end position="622"/>
    </location>
</feature>
<dbReference type="EMBL" id="DS116934">
    <property type="protein sequence ID" value="EAX82155.1"/>
    <property type="molecule type" value="Genomic_DNA"/>
</dbReference>
<reference evidence="2" key="2">
    <citation type="journal article" date="2007" name="Science">
        <title>Draft genome sequence of the sexually transmitted pathogen Trichomonas vaginalis.</title>
        <authorList>
            <person name="Carlton J.M."/>
            <person name="Hirt R.P."/>
            <person name="Silva J.C."/>
            <person name="Delcher A.L."/>
            <person name="Schatz M."/>
            <person name="Zhao Q."/>
            <person name="Wortman J.R."/>
            <person name="Bidwell S.L."/>
            <person name="Alsmark U.C.M."/>
            <person name="Besteiro S."/>
            <person name="Sicheritz-Ponten T."/>
            <person name="Noel C.J."/>
            <person name="Dacks J.B."/>
            <person name="Foster P.G."/>
            <person name="Simillion C."/>
            <person name="Van de Peer Y."/>
            <person name="Miranda-Saavedra D."/>
            <person name="Barton G.J."/>
            <person name="Westrop G.D."/>
            <person name="Mueller S."/>
            <person name="Dessi D."/>
            <person name="Fiori P.L."/>
            <person name="Ren Q."/>
            <person name="Paulsen I."/>
            <person name="Zhang H."/>
            <person name="Bastida-Corcuera F.D."/>
            <person name="Simoes-Barbosa A."/>
            <person name="Brown M.T."/>
            <person name="Hayes R.D."/>
            <person name="Mukherjee M."/>
            <person name="Okumura C.Y."/>
            <person name="Schneider R."/>
            <person name="Smith A.J."/>
            <person name="Vanacova S."/>
            <person name="Villalvazo M."/>
            <person name="Haas B.J."/>
            <person name="Pertea M."/>
            <person name="Feldblyum T.V."/>
            <person name="Utterback T.R."/>
            <person name="Shu C.L."/>
            <person name="Osoegawa K."/>
            <person name="de Jong P.J."/>
            <person name="Hrdy I."/>
            <person name="Horvathova L."/>
            <person name="Zubacova Z."/>
            <person name="Dolezal P."/>
            <person name="Malik S.B."/>
            <person name="Logsdon J.M. Jr."/>
            <person name="Henze K."/>
            <person name="Gupta A."/>
            <person name="Wang C.C."/>
            <person name="Dunne R.L."/>
            <person name="Upcroft J.A."/>
            <person name="Upcroft P."/>
            <person name="White O."/>
            <person name="Salzberg S.L."/>
            <person name="Tang P."/>
            <person name="Chiu C.-H."/>
            <person name="Lee Y.-S."/>
            <person name="Embley T.M."/>
            <person name="Coombs G.H."/>
            <person name="Mottram J.C."/>
            <person name="Tachezy J."/>
            <person name="Fraser-Liggett C.M."/>
            <person name="Johnson P.J."/>
        </authorList>
    </citation>
    <scope>NUCLEOTIDE SEQUENCE [LARGE SCALE GENOMIC DNA]</scope>
    <source>
        <strain evidence="2">G3</strain>
    </source>
</reference>
<dbReference type="VEuPathDB" id="TrichDB:TVAG_567900"/>
<name>A2GL12_TRIV3</name>
<feature type="non-terminal residue" evidence="2">
    <location>
        <position position="1"/>
    </location>
</feature>
<feature type="compositionally biased region" description="Polar residues" evidence="1">
    <location>
        <begin position="520"/>
        <end position="530"/>
    </location>
</feature>
<feature type="region of interest" description="Disordered" evidence="1">
    <location>
        <begin position="450"/>
        <end position="565"/>
    </location>
</feature>
<feature type="compositionally biased region" description="Low complexity" evidence="1">
    <location>
        <begin position="289"/>
        <end position="299"/>
    </location>
</feature>
<accession>A2GL12</accession>
<feature type="region of interest" description="Disordered" evidence="1">
    <location>
        <begin position="289"/>
        <end position="308"/>
    </location>
</feature>
<dbReference type="VEuPathDB" id="TrichDB:TVAGG3_0438180"/>
<sequence>CVEKERFQSIIEDLEQYTYIAICRNGYTQLLEVINEFIENFESIFNNIHDEILQVKLEHLRGIVNLINEGKLGKNRLELSILDDVQPDEPGHFENIIFGDSQPSPRDVVMNTNEIAFAIGDHSQLLLAQLSKIVKYEMIIHKSTVKSQTDYIPNDKYPQSPDRNSSIFIHFDYQKENEKSIPILLPKTMKSLLNQIKFHHRYDWKVSKLINDSNEEITNIKNICPGMTITVICEKPLSTKPIVVQTPDDKGQLTPTKIFNPSPEIYRYYHDELLPKQKAERLLQGNSEIQEQNQENETNSPMKLSKTQRNYQKENDIIYPYAMTRLIYQSTLNQGKKKDMNSTMAPRRLPRFFPGIIPSLEMYSPKKKEEIREIKPKTPKIQDEEVKASPTKLAALKMVRPIVTISDKKIEHIVTSTDSANIKDSISATVFNNLVKNSIFGDQAQLSNGSEVFEEEKENQNQIKVENDQNDKSNDELIDEQKHEEVQPSNSPENEILKENEKMPNPENKAESNNNDENDSPTMQPLTPTKQIKHKKLDSKRPKYVSTSHEDFKYLDIPTSPDPTKCLLSPTVYDLPSENEILDEGMEEEDIPEPEEENMEPLEELHEFDEEEDDYAEDEMEL</sequence>
<organism evidence="2 3">
    <name type="scientific">Trichomonas vaginalis (strain ATCC PRA-98 / G3)</name>
    <dbReference type="NCBI Taxonomy" id="412133"/>
    <lineage>
        <taxon>Eukaryota</taxon>
        <taxon>Metamonada</taxon>
        <taxon>Parabasalia</taxon>
        <taxon>Trichomonadida</taxon>
        <taxon>Trichomonadidae</taxon>
        <taxon>Trichomonas</taxon>
    </lineage>
</organism>